<keyword evidence="7 11" id="KW-1133">Transmembrane helix</keyword>
<sequence>MSTDGFVRRPRIAPPRAPGGEVALTAPPEIPRPVPPALLMRLMPVVMVVAVVGMLAMMVMMGRNLLANPFMLMFPMMMLMSMVGMMAGMRGSGGPKRAAELNEERKDYFRYLDQVRRDVRKTGGAQLQSLIWSHPEPADLRAVAGTRRMWERRPNDPDFGHVRVGVGSHRLATKLARPETGPLEDLEPVSTVALRRFVRTHSVVHGLPTALSLRAFPAINVEGRPDETRMLVRAMLMEYVTFHGPDHAAVAIICADPDAEAWSWAKWLPHLQHPVDRDGMGAARMMYRSLAELETSMAAELLERGRFMRNAQPTAGRIHLLVIIDDGYVSGTERIVSDAGLDSVTVLDLTAPQAGLAVRRGLQLVVADGTVAARSAAGVEQFATSDPVTIAEAQTLARALARYRVATAAQIVSLGDESRAVPGLMELLKIPDAAQIDPASVWRPRNDRERLRVPIGITPDGTPVEIDIKESAENGMGPHGLCIGATGSGKSEFLRTLVLSMVTTHSPDQLNMVLVDFKGGATFLGLESLAHVAAVITNLEEEIALVDRMKDALSGEMTRRQELLRSAGNFANVTEYERARAAGAALDPLPALFIIVDEFSELLSQKPDFADLFVMIGRLGRSLRVHLLLASQRLEENKLRGLDSHLSYRIGLRTFSANESRAVLGITDAYHLPSVPGSAYLKSDADDPLRFNACYVSGAYESPAGNAPGRTGGGQRGGGQEPVVFTAAPVPVRTPVAATQARGPLGRPELPPPPGSPEAELELPPGTPAETVPKTLLNVVVDRLRGHGRPAHEVWLPPLDESPSVDMLLPDPDWRSPVNRHGRLWWPIGVIDKPYEQRRDVLIVDLSAGQGNLAVVGGPQSGKSTTLRSIIMAAAATHTPEQVQFYCLDFGGGTLAGLSDIPHVGSVAGRMDVDRVRRTVAEMVTLLHQREERFRELGIESIHEFRRRKAELAQRSPAEQAADPLSQDLFGDVFLVVDGWATIRAEFDVLEPAFNALAAQGLSYGIHLMIGATRWGEIRPAVKDLVGTRLELRLGDPSDSEMDRRTAVLVPVGRPGRGLTPEKLHMLVALPRLDSSSDPATLSDGIALARGQFAELYGDRRAPAVRMLPLRVPREQVLAEAAKRGIECSATRVVVGLGENELTPLVMDFDAQPHLMAFADVECGKTTLLRNIVLGITENSTAEQARIILIDYRRTMLGVLEGQQLAGYSTSGQTSFDMIKEVAAYLRQRIPGSDITPQQLRDRSWWTGPEIYIVVDDYDMVATGTGNPLEPLLEFIPQARDIGMHLIVARRSGGASRALYDKVLGMMKDLSVDALLMSAPKDEGKLLGDVRSAKLAPGRGTLVSRARDNEMVQVSYLPPV</sequence>
<keyword evidence="2" id="KW-1003">Cell membrane</keyword>
<dbReference type="SUPFAM" id="SSF52540">
    <property type="entry name" value="P-loop containing nucleoside triphosphate hydrolases"/>
    <property type="match status" value="3"/>
</dbReference>
<evidence type="ECO:0000256" key="8">
    <source>
        <dbReference type="ARBA" id="ARBA00023136"/>
    </source>
</evidence>
<feature type="compositionally biased region" description="Gly residues" evidence="10">
    <location>
        <begin position="710"/>
        <end position="720"/>
    </location>
</feature>
<dbReference type="InterPro" id="IPR027417">
    <property type="entry name" value="P-loop_NTPase"/>
</dbReference>
<dbReference type="NCBIfam" id="TIGR03924">
    <property type="entry name" value="T7SS_EccC_a"/>
    <property type="match status" value="1"/>
</dbReference>
<feature type="region of interest" description="Disordered" evidence="10">
    <location>
        <begin position="1"/>
        <end position="27"/>
    </location>
</feature>
<dbReference type="GO" id="GO:0003677">
    <property type="term" value="F:DNA binding"/>
    <property type="evidence" value="ECO:0007669"/>
    <property type="project" value="InterPro"/>
</dbReference>
<accession>A0A2S6AHI0</accession>
<dbReference type="InterPro" id="IPR023836">
    <property type="entry name" value="EccCa-like_Actinobacteria"/>
</dbReference>
<dbReference type="EMBL" id="PSZC01000029">
    <property type="protein sequence ID" value="PPJ34671.1"/>
    <property type="molecule type" value="Genomic_DNA"/>
</dbReference>
<feature type="region of interest" description="Disordered" evidence="10">
    <location>
        <begin position="738"/>
        <end position="772"/>
    </location>
</feature>
<evidence type="ECO:0000256" key="3">
    <source>
        <dbReference type="ARBA" id="ARBA00022692"/>
    </source>
</evidence>
<feature type="domain" description="FtsK" evidence="12">
    <location>
        <begin position="838"/>
        <end position="1041"/>
    </location>
</feature>
<dbReference type="PANTHER" id="PTHR22683:SF1">
    <property type="entry name" value="TYPE VII SECRETION SYSTEM PROTEIN ESSC"/>
    <property type="match status" value="1"/>
</dbReference>
<dbReference type="InterPro" id="IPR023837">
    <property type="entry name" value="EccCb-like_Actinobacteria"/>
</dbReference>
<keyword evidence="5 9" id="KW-0547">Nucleotide-binding</keyword>
<feature type="compositionally biased region" description="Low complexity" evidence="10">
    <location>
        <begin position="738"/>
        <end position="748"/>
    </location>
</feature>
<evidence type="ECO:0000256" key="1">
    <source>
        <dbReference type="ARBA" id="ARBA00004651"/>
    </source>
</evidence>
<dbReference type="Gene3D" id="3.40.50.300">
    <property type="entry name" value="P-loop containing nucleotide triphosphate hydrolases"/>
    <property type="match status" value="4"/>
</dbReference>
<feature type="transmembrane region" description="Helical" evidence="11">
    <location>
        <begin position="70"/>
        <end position="89"/>
    </location>
</feature>
<evidence type="ECO:0000256" key="2">
    <source>
        <dbReference type="ARBA" id="ARBA00022475"/>
    </source>
</evidence>
<dbReference type="InterPro" id="IPR003593">
    <property type="entry name" value="AAA+_ATPase"/>
</dbReference>
<dbReference type="NCBIfam" id="TIGR03925">
    <property type="entry name" value="T7SS_EccC_b"/>
    <property type="match status" value="1"/>
</dbReference>
<feature type="binding site" evidence="9">
    <location>
        <begin position="484"/>
        <end position="491"/>
    </location>
    <ligand>
        <name>ATP</name>
        <dbReference type="ChEBI" id="CHEBI:30616"/>
    </ligand>
</feature>
<dbReference type="PROSITE" id="PS50901">
    <property type="entry name" value="FTSK"/>
    <property type="match status" value="3"/>
</dbReference>
<gene>
    <name evidence="13" type="ORF">C5E45_29705</name>
</gene>
<evidence type="ECO:0000256" key="4">
    <source>
        <dbReference type="ARBA" id="ARBA00022737"/>
    </source>
</evidence>
<dbReference type="InterPro" id="IPR050206">
    <property type="entry name" value="FtsK/SpoIIIE/SftA"/>
</dbReference>
<evidence type="ECO:0000256" key="7">
    <source>
        <dbReference type="ARBA" id="ARBA00022989"/>
    </source>
</evidence>
<comment type="caution">
    <text evidence="13">The sequence shown here is derived from an EMBL/GenBank/DDBJ whole genome shotgun (WGS) entry which is preliminary data.</text>
</comment>
<keyword evidence="6 9" id="KW-0067">ATP-binding</keyword>
<evidence type="ECO:0000313" key="14">
    <source>
        <dbReference type="Proteomes" id="UP000239874"/>
    </source>
</evidence>
<keyword evidence="4" id="KW-0677">Repeat</keyword>
<proteinExistence type="predicted"/>
<keyword evidence="8 11" id="KW-0472">Membrane</keyword>
<evidence type="ECO:0000259" key="12">
    <source>
        <dbReference type="PROSITE" id="PS50901"/>
    </source>
</evidence>
<feature type="domain" description="FtsK" evidence="12">
    <location>
        <begin position="461"/>
        <end position="661"/>
    </location>
</feature>
<keyword evidence="3 11" id="KW-0812">Transmembrane</keyword>
<name>A0A2S6AHI0_9NOCA</name>
<comment type="subcellular location">
    <subcellularLocation>
        <location evidence="1">Cell membrane</location>
        <topology evidence="1">Multi-pass membrane protein</topology>
    </subcellularLocation>
</comment>
<organism evidence="13 14">
    <name type="scientific">Nocardia nova</name>
    <dbReference type="NCBI Taxonomy" id="37330"/>
    <lineage>
        <taxon>Bacteria</taxon>
        <taxon>Bacillati</taxon>
        <taxon>Actinomycetota</taxon>
        <taxon>Actinomycetes</taxon>
        <taxon>Mycobacteriales</taxon>
        <taxon>Nocardiaceae</taxon>
        <taxon>Nocardia</taxon>
    </lineage>
</organism>
<dbReference type="Pfam" id="PF01580">
    <property type="entry name" value="FtsK_SpoIIIE"/>
    <property type="match status" value="2"/>
</dbReference>
<evidence type="ECO:0000256" key="11">
    <source>
        <dbReference type="SAM" id="Phobius"/>
    </source>
</evidence>
<reference evidence="13 14" key="1">
    <citation type="submission" date="2018-02" db="EMBL/GenBank/DDBJ databases">
        <title>8 Nocardia nova and 1 Nocardia cyriacigeorgica strain used for evolution to TMP-SMX.</title>
        <authorList>
            <person name="Mehta H."/>
            <person name="Weng J."/>
            <person name="Shamoo Y."/>
        </authorList>
    </citation>
    <scope>NUCLEOTIDE SEQUENCE [LARGE SCALE GENOMIC DNA]</scope>
    <source>
        <strain evidence="13 14">MDA3139</strain>
    </source>
</reference>
<evidence type="ECO:0000256" key="5">
    <source>
        <dbReference type="ARBA" id="ARBA00022741"/>
    </source>
</evidence>
<dbReference type="OrthoDB" id="9807790at2"/>
<feature type="binding site" evidence="9">
    <location>
        <begin position="857"/>
        <end position="864"/>
    </location>
    <ligand>
        <name>ATP</name>
        <dbReference type="ChEBI" id="CHEBI:30616"/>
    </ligand>
</feature>
<dbReference type="InterPro" id="IPR002543">
    <property type="entry name" value="FtsK_dom"/>
</dbReference>
<feature type="region of interest" description="Disordered" evidence="10">
    <location>
        <begin position="702"/>
        <end position="722"/>
    </location>
</feature>
<dbReference type="GO" id="GO:0005524">
    <property type="term" value="F:ATP binding"/>
    <property type="evidence" value="ECO:0007669"/>
    <property type="project" value="UniProtKB-UniRule"/>
</dbReference>
<evidence type="ECO:0000313" key="13">
    <source>
        <dbReference type="EMBL" id="PPJ34671.1"/>
    </source>
</evidence>
<evidence type="ECO:0000256" key="6">
    <source>
        <dbReference type="ARBA" id="ARBA00022840"/>
    </source>
</evidence>
<evidence type="ECO:0000256" key="10">
    <source>
        <dbReference type="SAM" id="MobiDB-lite"/>
    </source>
</evidence>
<feature type="binding site" evidence="9">
    <location>
        <begin position="1159"/>
        <end position="1166"/>
    </location>
    <ligand>
        <name>ATP</name>
        <dbReference type="ChEBI" id="CHEBI:30616"/>
    </ligand>
</feature>
<evidence type="ECO:0000256" key="9">
    <source>
        <dbReference type="PROSITE-ProRule" id="PRU00289"/>
    </source>
</evidence>
<dbReference type="SMART" id="SM00382">
    <property type="entry name" value="AAA"/>
    <property type="match status" value="2"/>
</dbReference>
<dbReference type="GO" id="GO:0005886">
    <property type="term" value="C:plasma membrane"/>
    <property type="evidence" value="ECO:0007669"/>
    <property type="project" value="UniProtKB-SubCell"/>
</dbReference>
<dbReference type="PANTHER" id="PTHR22683">
    <property type="entry name" value="SPORULATION PROTEIN RELATED"/>
    <property type="match status" value="1"/>
</dbReference>
<feature type="transmembrane region" description="Helical" evidence="11">
    <location>
        <begin position="38"/>
        <end position="58"/>
    </location>
</feature>
<dbReference type="RefSeq" id="WP_104378723.1">
    <property type="nucleotide sequence ID" value="NZ_PSZC01000029.1"/>
</dbReference>
<dbReference type="Proteomes" id="UP000239874">
    <property type="component" value="Unassembled WGS sequence"/>
</dbReference>
<feature type="domain" description="FtsK" evidence="12">
    <location>
        <begin position="1142"/>
        <end position="1325"/>
    </location>
</feature>
<protein>
    <submittedName>
        <fullName evidence="13">Type VII secretion protein EccC</fullName>
    </submittedName>
</protein>